<protein>
    <submittedName>
        <fullName evidence="1">Uncharacterized protein</fullName>
    </submittedName>
</protein>
<evidence type="ECO:0000313" key="1">
    <source>
        <dbReference type="EMBL" id="JAH32747.1"/>
    </source>
</evidence>
<accession>A0A0E9RVD9</accession>
<name>A0A0E9RVD9_ANGAN</name>
<reference evidence="1" key="2">
    <citation type="journal article" date="2015" name="Fish Shellfish Immunol.">
        <title>Early steps in the European eel (Anguilla anguilla)-Vibrio vulnificus interaction in the gills: Role of the RtxA13 toxin.</title>
        <authorList>
            <person name="Callol A."/>
            <person name="Pajuelo D."/>
            <person name="Ebbesson L."/>
            <person name="Teles M."/>
            <person name="MacKenzie S."/>
            <person name="Amaro C."/>
        </authorList>
    </citation>
    <scope>NUCLEOTIDE SEQUENCE</scope>
</reference>
<dbReference type="AlphaFoldDB" id="A0A0E9RVD9"/>
<reference evidence="1" key="1">
    <citation type="submission" date="2014-11" db="EMBL/GenBank/DDBJ databases">
        <authorList>
            <person name="Amaro Gonzalez C."/>
        </authorList>
    </citation>
    <scope>NUCLEOTIDE SEQUENCE</scope>
</reference>
<organism evidence="1">
    <name type="scientific">Anguilla anguilla</name>
    <name type="common">European freshwater eel</name>
    <name type="synonym">Muraena anguilla</name>
    <dbReference type="NCBI Taxonomy" id="7936"/>
    <lineage>
        <taxon>Eukaryota</taxon>
        <taxon>Metazoa</taxon>
        <taxon>Chordata</taxon>
        <taxon>Craniata</taxon>
        <taxon>Vertebrata</taxon>
        <taxon>Euteleostomi</taxon>
        <taxon>Actinopterygii</taxon>
        <taxon>Neopterygii</taxon>
        <taxon>Teleostei</taxon>
        <taxon>Anguilliformes</taxon>
        <taxon>Anguillidae</taxon>
        <taxon>Anguilla</taxon>
    </lineage>
</organism>
<dbReference type="EMBL" id="GBXM01075830">
    <property type="protein sequence ID" value="JAH32747.1"/>
    <property type="molecule type" value="Transcribed_RNA"/>
</dbReference>
<proteinExistence type="predicted"/>
<sequence length="26" mass="3016">MNVSFRKLGYHSISENGWCKCGRKIT</sequence>